<dbReference type="GO" id="GO:0005524">
    <property type="term" value="F:ATP binding"/>
    <property type="evidence" value="ECO:0007669"/>
    <property type="project" value="UniProtKB-UniRule"/>
</dbReference>
<evidence type="ECO:0000256" key="2">
    <source>
        <dbReference type="ARBA" id="ARBA00022741"/>
    </source>
</evidence>
<evidence type="ECO:0000256" key="6">
    <source>
        <dbReference type="ARBA" id="ARBA00023125"/>
    </source>
</evidence>
<dbReference type="GO" id="GO:0016887">
    <property type="term" value="F:ATP hydrolysis activity"/>
    <property type="evidence" value="ECO:0007669"/>
    <property type="project" value="RHEA"/>
</dbReference>
<accession>A0A5E4TEQ7</accession>
<keyword evidence="5 12" id="KW-0067">ATP-binding</keyword>
<keyword evidence="6" id="KW-0238">DNA-binding</keyword>
<comment type="catalytic activity">
    <reaction evidence="8">
        <text>Couples ATP hydrolysis with the unwinding of duplex DNA by translocating in the 3'-5' direction.</text>
        <dbReference type="EC" id="5.6.2.4"/>
    </reaction>
</comment>
<dbReference type="EMBL" id="CABPRZ010000004">
    <property type="protein sequence ID" value="VVD86425.1"/>
    <property type="molecule type" value="Genomic_DNA"/>
</dbReference>
<evidence type="ECO:0000313" key="16">
    <source>
        <dbReference type="Proteomes" id="UP000414233"/>
    </source>
</evidence>
<dbReference type="Gene3D" id="3.40.50.300">
    <property type="entry name" value="P-loop containing nucleotide triphosphate hydrolases"/>
    <property type="match status" value="2"/>
</dbReference>
<dbReference type="PROSITE" id="PS51217">
    <property type="entry name" value="UVRD_HELICASE_CTER"/>
    <property type="match status" value="1"/>
</dbReference>
<dbReference type="AlphaFoldDB" id="A0A5E4TEQ7"/>
<reference evidence="15 16" key="1">
    <citation type="submission" date="2019-08" db="EMBL/GenBank/DDBJ databases">
        <authorList>
            <person name="Peeters C."/>
        </authorList>
    </citation>
    <scope>NUCLEOTIDE SEQUENCE [LARGE SCALE GENOMIC DNA]</scope>
    <source>
        <strain evidence="15 16">LMG 30175</strain>
    </source>
</reference>
<organism evidence="15 16">
    <name type="scientific">Pandoraea terrae</name>
    <dbReference type="NCBI Taxonomy" id="1537710"/>
    <lineage>
        <taxon>Bacteria</taxon>
        <taxon>Pseudomonadati</taxon>
        <taxon>Pseudomonadota</taxon>
        <taxon>Betaproteobacteria</taxon>
        <taxon>Burkholderiales</taxon>
        <taxon>Burkholderiaceae</taxon>
        <taxon>Pandoraea</taxon>
    </lineage>
</organism>
<dbReference type="EC" id="5.6.2.4" evidence="9"/>
<evidence type="ECO:0000256" key="12">
    <source>
        <dbReference type="PROSITE-ProRule" id="PRU00560"/>
    </source>
</evidence>
<comment type="catalytic activity">
    <reaction evidence="11">
        <text>ATP + H2O = ADP + phosphate + H(+)</text>
        <dbReference type="Rhea" id="RHEA:13065"/>
        <dbReference type="ChEBI" id="CHEBI:15377"/>
        <dbReference type="ChEBI" id="CHEBI:15378"/>
        <dbReference type="ChEBI" id="CHEBI:30616"/>
        <dbReference type="ChEBI" id="CHEBI:43474"/>
        <dbReference type="ChEBI" id="CHEBI:456216"/>
        <dbReference type="EC" id="5.6.2.4"/>
    </reaction>
</comment>
<dbReference type="Pfam" id="PF13361">
    <property type="entry name" value="UvrD_C"/>
    <property type="match status" value="1"/>
</dbReference>
<dbReference type="InterPro" id="IPR013986">
    <property type="entry name" value="DExx_box_DNA_helicase_dom_sf"/>
</dbReference>
<evidence type="ECO:0000256" key="8">
    <source>
        <dbReference type="ARBA" id="ARBA00034617"/>
    </source>
</evidence>
<evidence type="ECO:0000256" key="4">
    <source>
        <dbReference type="ARBA" id="ARBA00022806"/>
    </source>
</evidence>
<dbReference type="PROSITE" id="PS51198">
    <property type="entry name" value="UVRD_HELICASE_ATP_BIND"/>
    <property type="match status" value="1"/>
</dbReference>
<dbReference type="GO" id="GO:0000725">
    <property type="term" value="P:recombinational repair"/>
    <property type="evidence" value="ECO:0007669"/>
    <property type="project" value="TreeGrafter"/>
</dbReference>
<dbReference type="SUPFAM" id="SSF52540">
    <property type="entry name" value="P-loop containing nucleoside triphosphate hydrolases"/>
    <property type="match status" value="1"/>
</dbReference>
<keyword evidence="7" id="KW-0413">Isomerase</keyword>
<evidence type="ECO:0000256" key="10">
    <source>
        <dbReference type="ARBA" id="ARBA00034923"/>
    </source>
</evidence>
<dbReference type="PANTHER" id="PTHR11070:SF2">
    <property type="entry name" value="ATP-DEPENDENT DNA HELICASE SRS2"/>
    <property type="match status" value="1"/>
</dbReference>
<protein>
    <recommendedName>
        <fullName evidence="9">DNA 3'-5' helicase</fullName>
        <ecNumber evidence="9">5.6.2.4</ecNumber>
    </recommendedName>
    <alternativeName>
        <fullName evidence="10">DNA 3'-5' helicase II</fullName>
    </alternativeName>
</protein>
<evidence type="ECO:0000259" key="13">
    <source>
        <dbReference type="PROSITE" id="PS51198"/>
    </source>
</evidence>
<comment type="similarity">
    <text evidence="1">Belongs to the helicase family. UvrD subfamily.</text>
</comment>
<keyword evidence="3 12" id="KW-0378">Hydrolase</keyword>
<dbReference type="InterPro" id="IPR043764">
    <property type="entry name" value="DUF5710"/>
</dbReference>
<dbReference type="InterPro" id="IPR014017">
    <property type="entry name" value="DNA_helicase_UvrD-like_C"/>
</dbReference>
<keyword evidence="16" id="KW-1185">Reference proteome</keyword>
<dbReference type="InterPro" id="IPR000212">
    <property type="entry name" value="DNA_helicase_UvrD/REP"/>
</dbReference>
<evidence type="ECO:0000256" key="11">
    <source>
        <dbReference type="ARBA" id="ARBA00048988"/>
    </source>
</evidence>
<feature type="domain" description="UvrD-like helicase C-terminal" evidence="14">
    <location>
        <begin position="306"/>
        <end position="582"/>
    </location>
</feature>
<dbReference type="Gene3D" id="1.10.486.10">
    <property type="entry name" value="PCRA, domain 4"/>
    <property type="match status" value="1"/>
</dbReference>
<dbReference type="Proteomes" id="UP000414233">
    <property type="component" value="Unassembled WGS sequence"/>
</dbReference>
<dbReference type="Pfam" id="PF00580">
    <property type="entry name" value="UvrD-helicase"/>
    <property type="match status" value="1"/>
</dbReference>
<keyword evidence="4 12" id="KW-0347">Helicase</keyword>
<evidence type="ECO:0000313" key="15">
    <source>
        <dbReference type="EMBL" id="VVD86425.1"/>
    </source>
</evidence>
<dbReference type="Pfam" id="PF18974">
    <property type="entry name" value="DUF5710"/>
    <property type="match status" value="1"/>
</dbReference>
<evidence type="ECO:0000256" key="1">
    <source>
        <dbReference type="ARBA" id="ARBA00009922"/>
    </source>
</evidence>
<evidence type="ECO:0000256" key="9">
    <source>
        <dbReference type="ARBA" id="ARBA00034808"/>
    </source>
</evidence>
<dbReference type="InterPro" id="IPR014016">
    <property type="entry name" value="UvrD-like_ATP-bd"/>
</dbReference>
<evidence type="ECO:0000259" key="14">
    <source>
        <dbReference type="PROSITE" id="PS51217"/>
    </source>
</evidence>
<name>A0A5E4TEQ7_9BURK</name>
<dbReference type="GO" id="GO:0003677">
    <property type="term" value="F:DNA binding"/>
    <property type="evidence" value="ECO:0007669"/>
    <property type="project" value="UniProtKB-KW"/>
</dbReference>
<feature type="domain" description="UvrD-like helicase ATP-binding" evidence="13">
    <location>
        <begin position="14"/>
        <end position="312"/>
    </location>
</feature>
<keyword evidence="2 12" id="KW-0547">Nucleotide-binding</keyword>
<sequence length="710" mass="80167">MDDTGLSRFLPRGIARSKEQLDIQTSTERAVLVEANAGSGKTTTLAIRVGEAIANHVPPDEILLLSFTEAARDVLRRRLEFVGIRRSAVDQIQIETFESFAHKTLSALQDAPVPRYMHARDLKPYVVHAMEYALTHWWRLYPDARYDDHHIAIAQTLDALQDLKARLRLNDDIDTEFLEGVYEQYRVTAEQYLTALAYEHIRLGQRDDPEFRGPFDATYDLARGLRDGDIDTRLFDKYRFVGCDELHDFNEAAFQIVRHLISRPGCKFVGVGDKDQVIHATLGASEEFLGRRFASAFSDVKTYPLTTTFRHGPHLAYAVAQFKAKDIESLVARHSGVHIVHYDGTPSDCAAKLVEEVREWQTSDRQSEDCAILMRDWHQSIPIENALRLAGISYQTPPDKGYLQRDEIRFIRGVLAFVLDTFEAIPSEAERAGVVDALCVYGGIAGEREHVTEMVKELARHPHLYKDFYAINICASAPDAPRTRLGMLIAALKRRLPDLRAEDALIEIDRQINLSVTARQIYVHPYDASLVEKTIQGIIGIARASGASLQAFWDGLTDAEQFSKRGRQFGKLLLDTVADAKGKEYGHVIIPFMEKDEFPNVLSPLREEENLFYVGATRAKSSLTLLAPAESGAQSVFIGKLDIEGTAPRANVALERNQHLPRALSLERRYLKSKYEDRQEVKALGAKYDGARKAWYVEAGADIEPFRRWL</sequence>
<dbReference type="InterPro" id="IPR027417">
    <property type="entry name" value="P-loop_NTPase"/>
</dbReference>
<evidence type="ECO:0000256" key="5">
    <source>
        <dbReference type="ARBA" id="ARBA00022840"/>
    </source>
</evidence>
<gene>
    <name evidence="15" type="primary">uvrD_2</name>
    <name evidence="15" type="ORF">PTE30175_01329</name>
</gene>
<proteinExistence type="inferred from homology"/>
<dbReference type="Gene3D" id="1.10.10.160">
    <property type="match status" value="1"/>
</dbReference>
<dbReference type="GO" id="GO:0043138">
    <property type="term" value="F:3'-5' DNA helicase activity"/>
    <property type="evidence" value="ECO:0007669"/>
    <property type="project" value="UniProtKB-EC"/>
</dbReference>
<evidence type="ECO:0000256" key="7">
    <source>
        <dbReference type="ARBA" id="ARBA00023235"/>
    </source>
</evidence>
<feature type="binding site" evidence="12">
    <location>
        <begin position="35"/>
        <end position="42"/>
    </location>
    <ligand>
        <name>ATP</name>
        <dbReference type="ChEBI" id="CHEBI:30616"/>
    </ligand>
</feature>
<dbReference type="PANTHER" id="PTHR11070">
    <property type="entry name" value="UVRD / RECB / PCRA DNA HELICASE FAMILY MEMBER"/>
    <property type="match status" value="1"/>
</dbReference>
<evidence type="ECO:0000256" key="3">
    <source>
        <dbReference type="ARBA" id="ARBA00022801"/>
    </source>
</evidence>